<gene>
    <name evidence="2" type="ORF">G3576_21340</name>
</gene>
<dbReference type="InterPro" id="IPR014001">
    <property type="entry name" value="Helicase_ATP-bd"/>
</dbReference>
<name>A0A6M1LSN5_9PROT</name>
<organism evidence="2 3">
    <name type="scientific">Falsiroseomonas algicola</name>
    <dbReference type="NCBI Taxonomy" id="2716930"/>
    <lineage>
        <taxon>Bacteria</taxon>
        <taxon>Pseudomonadati</taxon>
        <taxon>Pseudomonadota</taxon>
        <taxon>Alphaproteobacteria</taxon>
        <taxon>Acetobacterales</taxon>
        <taxon>Roseomonadaceae</taxon>
        <taxon>Falsiroseomonas</taxon>
    </lineage>
</organism>
<protein>
    <submittedName>
        <fullName evidence="2">DEAD/DEAH box helicase family protein</fullName>
    </submittedName>
</protein>
<dbReference type="GO" id="GO:0004386">
    <property type="term" value="F:helicase activity"/>
    <property type="evidence" value="ECO:0007669"/>
    <property type="project" value="UniProtKB-KW"/>
</dbReference>
<keyword evidence="3" id="KW-1185">Reference proteome</keyword>
<reference evidence="2 3" key="1">
    <citation type="submission" date="2020-03" db="EMBL/GenBank/DDBJ databases">
        <title>Roseomonas stagni sp. nov., isolated from pond water in Japan.</title>
        <authorList>
            <person name="Furuhata K."/>
            <person name="Miyamoto H."/>
            <person name="Goto K."/>
        </authorList>
    </citation>
    <scope>NUCLEOTIDE SEQUENCE [LARGE SCALE GENOMIC DNA]</scope>
    <source>
        <strain evidence="2 3">PeD5</strain>
    </source>
</reference>
<dbReference type="SUPFAM" id="SSF52540">
    <property type="entry name" value="P-loop containing nucleoside triphosphate hydrolases"/>
    <property type="match status" value="1"/>
</dbReference>
<sequence length="927" mass="101687">MTARPMQHADAPERRSRRVIDAALAAAGWIVQDRAEVNLHAGPGVIVRETPTATGAADYLLFLDGRACGVLEAKPEGTTLSGVVPQGTGYARAAPSGYPAWASPLPFVNVSTGTETLFHDTRDPQARPRSVFAPHRPEKLRAMIAAGGSLRARLVTLPPLDPTRLRPCQAEAIAGVEASLAQGRPRALVSMATGAGKTYTACALTHRLLSPPVRMGRVLFLVDRANLGTQAKREFDGFVPSGAPGGAGLLFREEFTVQHLQGSTIDPSASVVISTVQRLYSVLRGQPFDDADDERGGFERAADDAERPVTYNPAIPPETFDLIVVDECHRSIYGNWRQVLEYFDAFLVGLTATPGRHTLGFFQQNLVSQYPFERSVADGVNVDFEVWRVRTEVGERGGTIPAGFTVPHRDKATRRRRLAALDEDMPYTPGQLNRAVEVPNQIRTVLQAYRDALPTQLFPGRQEVPKTLIFCQSDSHAETVTEIAREVFGGDARFAQKITYRATGRSGQELIQDFRTDHLFRIATTVDMVATGTDIKPLEVVIFLRDVRSAQYFEQMRGRGARTILPTDLQRATPSAERKDRFIIVDAVGVTESVKTPTEPLERDRTLSLEALLERVAFGHTDEDTCATLAGRLARLERRLPDPARAELTQAAAGATLIHLARALVDAADPVRIEARAREAGAATPDDEAAWDDAAAALRAEACRPLAANPALRRAILEAQRQTEIIVDELTADAVLSADFDLNRATEITERFGRFLAEEADKLAALAILYARSHSQRRLTYAMLQELRAAMARPPWLLDDKAVWACYRRLHAGQTRAPTGLLTDLVGLVRYAIGARAVLAPFAPDVNRNFELWLGREKKAGRDYTEAQMEWLRPMKDWVASNVELTLADLREASDFSSRGGTARARALFGAERLPSLVDDLTDALVA</sequence>
<dbReference type="InterPro" id="IPR001650">
    <property type="entry name" value="Helicase_C-like"/>
</dbReference>
<dbReference type="GO" id="GO:0003677">
    <property type="term" value="F:DNA binding"/>
    <property type="evidence" value="ECO:0007669"/>
    <property type="project" value="InterPro"/>
</dbReference>
<dbReference type="PANTHER" id="PTHR47396:SF1">
    <property type="entry name" value="ATP-DEPENDENT HELICASE IRC3-RELATED"/>
    <property type="match status" value="1"/>
</dbReference>
<dbReference type="Gene3D" id="3.90.1570.30">
    <property type="match status" value="1"/>
</dbReference>
<dbReference type="PROSITE" id="PS51192">
    <property type="entry name" value="HELICASE_ATP_BIND_1"/>
    <property type="match status" value="1"/>
</dbReference>
<keyword evidence="2" id="KW-0547">Nucleotide-binding</keyword>
<dbReference type="GO" id="GO:0006304">
    <property type="term" value="P:DNA modification"/>
    <property type="evidence" value="ECO:0007669"/>
    <property type="project" value="InterPro"/>
</dbReference>
<dbReference type="SMART" id="SM00487">
    <property type="entry name" value="DEXDc"/>
    <property type="match status" value="1"/>
</dbReference>
<evidence type="ECO:0000259" key="1">
    <source>
        <dbReference type="PROSITE" id="PS51192"/>
    </source>
</evidence>
<evidence type="ECO:0000313" key="2">
    <source>
        <dbReference type="EMBL" id="NGM22574.1"/>
    </source>
</evidence>
<comment type="caution">
    <text evidence="2">The sequence shown here is derived from an EMBL/GenBank/DDBJ whole genome shotgun (WGS) entry which is preliminary data.</text>
</comment>
<dbReference type="InterPro" id="IPR006935">
    <property type="entry name" value="Helicase/UvrB_N"/>
</dbReference>
<dbReference type="InterPro" id="IPR050742">
    <property type="entry name" value="Helicase_Restrict-Modif_Enz"/>
</dbReference>
<proteinExistence type="predicted"/>
<dbReference type="Gene3D" id="3.40.50.300">
    <property type="entry name" value="P-loop containing nucleotide triphosphate hydrolases"/>
    <property type="match status" value="2"/>
</dbReference>
<keyword evidence="2" id="KW-0378">Hydrolase</keyword>
<dbReference type="GO" id="GO:0005829">
    <property type="term" value="C:cytosol"/>
    <property type="evidence" value="ECO:0007669"/>
    <property type="project" value="TreeGrafter"/>
</dbReference>
<dbReference type="GO" id="GO:0016787">
    <property type="term" value="F:hydrolase activity"/>
    <property type="evidence" value="ECO:0007669"/>
    <property type="project" value="InterPro"/>
</dbReference>
<evidence type="ECO:0000313" key="3">
    <source>
        <dbReference type="Proteomes" id="UP000475385"/>
    </source>
</evidence>
<accession>A0A6M1LSN5</accession>
<dbReference type="Proteomes" id="UP000475385">
    <property type="component" value="Unassembled WGS sequence"/>
</dbReference>
<dbReference type="PANTHER" id="PTHR47396">
    <property type="entry name" value="TYPE I RESTRICTION ENZYME ECOKI R PROTEIN"/>
    <property type="match status" value="1"/>
</dbReference>
<dbReference type="CDD" id="cd18032">
    <property type="entry name" value="DEXHc_RE_I_III_res"/>
    <property type="match status" value="1"/>
</dbReference>
<feature type="domain" description="Helicase ATP-binding" evidence="1">
    <location>
        <begin position="178"/>
        <end position="372"/>
    </location>
</feature>
<keyword evidence="2" id="KW-0347">Helicase</keyword>
<dbReference type="AlphaFoldDB" id="A0A6M1LSN5"/>
<dbReference type="InterPro" id="IPR013670">
    <property type="entry name" value="EcoEI_R_C_dom"/>
</dbReference>
<dbReference type="Pfam" id="PF04851">
    <property type="entry name" value="ResIII"/>
    <property type="match status" value="1"/>
</dbReference>
<dbReference type="InterPro" id="IPR027417">
    <property type="entry name" value="P-loop_NTPase"/>
</dbReference>
<keyword evidence="2" id="KW-0067">ATP-binding</keyword>
<dbReference type="EMBL" id="JAAIKB010000010">
    <property type="protein sequence ID" value="NGM22574.1"/>
    <property type="molecule type" value="Genomic_DNA"/>
</dbReference>
<dbReference type="Pfam" id="PF00271">
    <property type="entry name" value="Helicase_C"/>
    <property type="match status" value="1"/>
</dbReference>
<dbReference type="GO" id="GO:0005524">
    <property type="term" value="F:ATP binding"/>
    <property type="evidence" value="ECO:0007669"/>
    <property type="project" value="InterPro"/>
</dbReference>
<dbReference type="Pfam" id="PF08463">
    <property type="entry name" value="EcoEI_R_C"/>
    <property type="match status" value="1"/>
</dbReference>